<accession>A0A8S5Q8C9</accession>
<evidence type="ECO:0000313" key="1">
    <source>
        <dbReference type="EMBL" id="DAE15599.1"/>
    </source>
</evidence>
<dbReference type="EMBL" id="BK015608">
    <property type="protein sequence ID" value="DAE15599.1"/>
    <property type="molecule type" value="Genomic_DNA"/>
</dbReference>
<sequence length="111" mass="12887">MNSSQQHFYTPVIVQMTPEDLRELIINAMHEGAQAVRDEIRHQPQEAPRTITGRKEIMSFLGIRSDSTLRQRMNDFPEAFTSEGRSTLILDTVIFSDLKKRSEKMTRHANR</sequence>
<protein>
    <submittedName>
        <fullName evidence="1">Uncharacterized protein</fullName>
    </submittedName>
</protein>
<name>A0A8S5Q8C9_9CAUD</name>
<proteinExistence type="predicted"/>
<organism evidence="1">
    <name type="scientific">Siphoviridae sp. ctoic9</name>
    <dbReference type="NCBI Taxonomy" id="2825671"/>
    <lineage>
        <taxon>Viruses</taxon>
        <taxon>Duplodnaviria</taxon>
        <taxon>Heunggongvirae</taxon>
        <taxon>Uroviricota</taxon>
        <taxon>Caudoviricetes</taxon>
    </lineage>
</organism>
<reference evidence="1" key="1">
    <citation type="journal article" date="2021" name="Proc. Natl. Acad. Sci. U.S.A.">
        <title>A Catalog of Tens of Thousands of Viruses from Human Metagenomes Reveals Hidden Associations with Chronic Diseases.</title>
        <authorList>
            <person name="Tisza M.J."/>
            <person name="Buck C.B."/>
        </authorList>
    </citation>
    <scope>NUCLEOTIDE SEQUENCE</scope>
    <source>
        <strain evidence="1">Ctoic9</strain>
    </source>
</reference>